<reference evidence="3" key="3">
    <citation type="submission" date="2011-03" db="EMBL/GenBank/DDBJ databases">
        <title>Annotation of Magnaporthe poae ATCC 64411.</title>
        <authorList>
            <person name="Ma L.-J."/>
            <person name="Dead R."/>
            <person name="Young S.K."/>
            <person name="Zeng Q."/>
            <person name="Gargeya S."/>
            <person name="Fitzgerald M."/>
            <person name="Haas B."/>
            <person name="Abouelleil A."/>
            <person name="Alvarado L."/>
            <person name="Arachchi H.M."/>
            <person name="Berlin A."/>
            <person name="Brown A."/>
            <person name="Chapman S.B."/>
            <person name="Chen Z."/>
            <person name="Dunbar C."/>
            <person name="Freedman E."/>
            <person name="Gearin G."/>
            <person name="Gellesch M."/>
            <person name="Goldberg J."/>
            <person name="Griggs A."/>
            <person name="Gujja S."/>
            <person name="Heiman D."/>
            <person name="Howarth C."/>
            <person name="Larson L."/>
            <person name="Lui A."/>
            <person name="MacDonald P.J.P."/>
            <person name="Mehta T."/>
            <person name="Montmayeur A."/>
            <person name="Murphy C."/>
            <person name="Neiman D."/>
            <person name="Pearson M."/>
            <person name="Priest M."/>
            <person name="Roberts A."/>
            <person name="Saif S."/>
            <person name="Shea T."/>
            <person name="Shenoy N."/>
            <person name="Sisk P."/>
            <person name="Stolte C."/>
            <person name="Sykes S."/>
            <person name="Yandava C."/>
            <person name="Wortman J."/>
            <person name="Nusbaum C."/>
            <person name="Birren B."/>
        </authorList>
    </citation>
    <scope>NUCLEOTIDE SEQUENCE</scope>
    <source>
        <strain evidence="3">ATCC 64411</strain>
    </source>
</reference>
<feature type="compositionally biased region" description="Low complexity" evidence="1">
    <location>
        <begin position="217"/>
        <end position="227"/>
    </location>
</feature>
<proteinExistence type="predicted"/>
<reference evidence="4" key="4">
    <citation type="journal article" date="2015" name="G3 (Bethesda)">
        <title>Genome sequences of three phytopathogenic species of the Magnaporthaceae family of fungi.</title>
        <authorList>
            <person name="Okagaki L.H."/>
            <person name="Nunes C.C."/>
            <person name="Sailsbery J."/>
            <person name="Clay B."/>
            <person name="Brown D."/>
            <person name="John T."/>
            <person name="Oh Y."/>
            <person name="Young N."/>
            <person name="Fitzgerald M."/>
            <person name="Haas B.J."/>
            <person name="Zeng Q."/>
            <person name="Young S."/>
            <person name="Adiconis X."/>
            <person name="Fan L."/>
            <person name="Levin J.Z."/>
            <person name="Mitchell T.K."/>
            <person name="Okubara P.A."/>
            <person name="Farman M.L."/>
            <person name="Kohn L.M."/>
            <person name="Birren B."/>
            <person name="Ma L.-J."/>
            <person name="Dean R.A."/>
        </authorList>
    </citation>
    <scope>NUCLEOTIDE SEQUENCE</scope>
    <source>
        <strain evidence="4">ATCC 64411 / 73-15</strain>
    </source>
</reference>
<feature type="compositionally biased region" description="Polar residues" evidence="1">
    <location>
        <begin position="263"/>
        <end position="290"/>
    </location>
</feature>
<reference evidence="5" key="2">
    <citation type="submission" date="2010-05" db="EMBL/GenBank/DDBJ databases">
        <title>The genome sequence of Magnaporthe poae strain ATCC 64411.</title>
        <authorList>
            <person name="Ma L.-J."/>
            <person name="Dead R."/>
            <person name="Young S."/>
            <person name="Zeng Q."/>
            <person name="Koehrsen M."/>
            <person name="Alvarado L."/>
            <person name="Berlin A."/>
            <person name="Chapman S.B."/>
            <person name="Chen Z."/>
            <person name="Freedman E."/>
            <person name="Gellesch M."/>
            <person name="Goldberg J."/>
            <person name="Griggs A."/>
            <person name="Gujja S."/>
            <person name="Heilman E.R."/>
            <person name="Heiman D."/>
            <person name="Hepburn T."/>
            <person name="Howarth C."/>
            <person name="Jen D."/>
            <person name="Larson L."/>
            <person name="Mehta T."/>
            <person name="Neiman D."/>
            <person name="Pearson M."/>
            <person name="Roberts A."/>
            <person name="Saif S."/>
            <person name="Shea T."/>
            <person name="Shenoy N."/>
            <person name="Sisk P."/>
            <person name="Stolte C."/>
            <person name="Sykes S."/>
            <person name="Walk T."/>
            <person name="White J."/>
            <person name="Yandava C."/>
            <person name="Haas B."/>
            <person name="Nusbaum C."/>
            <person name="Birren B."/>
        </authorList>
    </citation>
    <scope>NUCLEOTIDE SEQUENCE [LARGE SCALE GENOMIC DNA]</scope>
    <source>
        <strain evidence="5">ATCC 64411 / 73-15</strain>
    </source>
</reference>
<feature type="compositionally biased region" description="Low complexity" evidence="1">
    <location>
        <begin position="251"/>
        <end position="262"/>
    </location>
</feature>
<reference evidence="4" key="5">
    <citation type="submission" date="2015-06" db="UniProtKB">
        <authorList>
            <consortium name="EnsemblFungi"/>
        </authorList>
    </citation>
    <scope>IDENTIFICATION</scope>
    <source>
        <strain evidence="4">ATCC 64411</strain>
    </source>
</reference>
<dbReference type="eggNOG" id="ENOG502RN86">
    <property type="taxonomic scope" value="Eukaryota"/>
</dbReference>
<feature type="compositionally biased region" description="Polar residues" evidence="1">
    <location>
        <begin position="193"/>
        <end position="214"/>
    </location>
</feature>
<feature type="compositionally biased region" description="Low complexity" evidence="1">
    <location>
        <begin position="125"/>
        <end position="135"/>
    </location>
</feature>
<feature type="transmembrane region" description="Helical" evidence="2">
    <location>
        <begin position="319"/>
        <end position="339"/>
    </location>
</feature>
<dbReference type="OMA" id="RPIADIF"/>
<evidence type="ECO:0000256" key="2">
    <source>
        <dbReference type="SAM" id="Phobius"/>
    </source>
</evidence>
<keyword evidence="5" id="KW-1185">Reference proteome</keyword>
<dbReference type="EnsemblFungi" id="MAPG_02120T0">
    <property type="protein sequence ID" value="MAPG_02120T0"/>
    <property type="gene ID" value="MAPG_02120"/>
</dbReference>
<dbReference type="AlphaFoldDB" id="A0A0C4DQH7"/>
<evidence type="ECO:0000313" key="4">
    <source>
        <dbReference type="EnsemblFungi" id="MAPG_02120T0"/>
    </source>
</evidence>
<feature type="compositionally biased region" description="Low complexity" evidence="1">
    <location>
        <begin position="75"/>
        <end position="90"/>
    </location>
</feature>
<protein>
    <submittedName>
        <fullName evidence="3 4">Uncharacterized protein</fullName>
    </submittedName>
</protein>
<keyword evidence="2" id="KW-0812">Transmembrane</keyword>
<feature type="region of interest" description="Disordered" evidence="1">
    <location>
        <begin position="74"/>
        <end position="235"/>
    </location>
</feature>
<evidence type="ECO:0000313" key="3">
    <source>
        <dbReference type="EMBL" id="KLU83053.1"/>
    </source>
</evidence>
<dbReference type="VEuPathDB" id="FungiDB:MAPG_02120"/>
<feature type="region of interest" description="Disordered" evidence="1">
    <location>
        <begin position="251"/>
        <end position="294"/>
    </location>
</feature>
<keyword evidence="2" id="KW-1133">Transmembrane helix</keyword>
<evidence type="ECO:0000313" key="5">
    <source>
        <dbReference type="Proteomes" id="UP000011715"/>
    </source>
</evidence>
<feature type="compositionally biased region" description="Low complexity" evidence="1">
    <location>
        <begin position="144"/>
        <end position="180"/>
    </location>
</feature>
<organism evidence="4 5">
    <name type="scientific">Magnaporthiopsis poae (strain ATCC 64411 / 73-15)</name>
    <name type="common">Kentucky bluegrass fungus</name>
    <name type="synonym">Magnaporthe poae</name>
    <dbReference type="NCBI Taxonomy" id="644358"/>
    <lineage>
        <taxon>Eukaryota</taxon>
        <taxon>Fungi</taxon>
        <taxon>Dikarya</taxon>
        <taxon>Ascomycota</taxon>
        <taxon>Pezizomycotina</taxon>
        <taxon>Sordariomycetes</taxon>
        <taxon>Sordariomycetidae</taxon>
        <taxon>Magnaporthales</taxon>
        <taxon>Magnaporthaceae</taxon>
        <taxon>Magnaporthiopsis</taxon>
    </lineage>
</organism>
<name>A0A0C4DQH7_MAGP6</name>
<dbReference type="EMBL" id="GL876967">
    <property type="protein sequence ID" value="KLU83053.1"/>
    <property type="molecule type" value="Genomic_DNA"/>
</dbReference>
<gene>
    <name evidence="3" type="ORF">MAPG_02120</name>
</gene>
<evidence type="ECO:0000256" key="1">
    <source>
        <dbReference type="SAM" id="MobiDB-lite"/>
    </source>
</evidence>
<sequence length="340" mass="34285">MASIPSAGFNACISLFANISAPAALNITSADPLPVTFDTSSLSTTKPTFLPSDTPTKSTMITAVVTDNTTGMAATATFPTGNPMTTTPGGWRPGGSFSSRASTNSTGIPGDTSLPGFLSITKAGSSTTPPTSIPSAEPPPPPSTLTTITTTTSSSTTSRSMTSSTSSISKDIFRTSASPSPSAPPTSNRIGGPTSTKPAIFSSQTPTASPTTDSPMAPITSTTQPAPSAAPPPLQQDTIDTVLTRLRIVTTTPDAAARPPATNSSTTSHKFTTESPQHGSASGNPWQSDGPTAGRVVDGPGAVVVSGSMAYRPQWQGEMYGATFAVAAVATVALVLGRLF</sequence>
<reference evidence="3" key="1">
    <citation type="submission" date="2010-05" db="EMBL/GenBank/DDBJ databases">
        <title>The Genome Sequence of Magnaporthe poae strain ATCC 64411.</title>
        <authorList>
            <consortium name="The Broad Institute Genome Sequencing Platform"/>
            <consortium name="Broad Institute Genome Sequencing Center for Infectious Disease"/>
            <person name="Ma L.-J."/>
            <person name="Dead R."/>
            <person name="Young S."/>
            <person name="Zeng Q."/>
            <person name="Koehrsen M."/>
            <person name="Alvarado L."/>
            <person name="Berlin A."/>
            <person name="Chapman S.B."/>
            <person name="Chen Z."/>
            <person name="Freedman E."/>
            <person name="Gellesch M."/>
            <person name="Goldberg J."/>
            <person name="Griggs A."/>
            <person name="Gujja S."/>
            <person name="Heilman E.R."/>
            <person name="Heiman D."/>
            <person name="Hepburn T."/>
            <person name="Howarth C."/>
            <person name="Jen D."/>
            <person name="Larson L."/>
            <person name="Mehta T."/>
            <person name="Neiman D."/>
            <person name="Pearson M."/>
            <person name="Roberts A."/>
            <person name="Saif S."/>
            <person name="Shea T."/>
            <person name="Shenoy N."/>
            <person name="Sisk P."/>
            <person name="Stolte C."/>
            <person name="Sykes S."/>
            <person name="Walk T."/>
            <person name="White J."/>
            <person name="Yandava C."/>
            <person name="Haas B."/>
            <person name="Nusbaum C."/>
            <person name="Birren B."/>
        </authorList>
    </citation>
    <scope>NUCLEOTIDE SEQUENCE</scope>
    <source>
        <strain evidence="3">ATCC 64411</strain>
    </source>
</reference>
<dbReference type="EMBL" id="ADBL01000538">
    <property type="status" value="NOT_ANNOTATED_CDS"/>
    <property type="molecule type" value="Genomic_DNA"/>
</dbReference>
<feature type="compositionally biased region" description="Polar residues" evidence="1">
    <location>
        <begin position="96"/>
        <end position="107"/>
    </location>
</feature>
<dbReference type="Proteomes" id="UP000011715">
    <property type="component" value="Unassembled WGS sequence"/>
</dbReference>
<accession>A0A0C4DQH7</accession>
<dbReference type="PRINTS" id="PR01217">
    <property type="entry name" value="PRICHEXTENSN"/>
</dbReference>
<keyword evidence="2" id="KW-0472">Membrane</keyword>